<accession>A0ABQ0L8K7</accession>
<evidence type="ECO:0000313" key="2">
    <source>
        <dbReference type="EMBL" id="GAT47494.1"/>
    </source>
</evidence>
<keyword evidence="3" id="KW-1185">Reference proteome</keyword>
<dbReference type="Proteomes" id="UP000815677">
    <property type="component" value="Unassembled WGS sequence"/>
</dbReference>
<evidence type="ECO:0000256" key="1">
    <source>
        <dbReference type="SAM" id="MobiDB-lite"/>
    </source>
</evidence>
<reference evidence="2" key="1">
    <citation type="submission" date="2014-09" db="EMBL/GenBank/DDBJ databases">
        <title>Genome sequence of the luminous mushroom Mycena chlorophos for searching fungal bioluminescence genes.</title>
        <authorList>
            <person name="Tanaka Y."/>
            <person name="Kasuga D."/>
            <person name="Oba Y."/>
            <person name="Hase S."/>
            <person name="Sato K."/>
            <person name="Oba Y."/>
            <person name="Sakakibara Y."/>
        </authorList>
    </citation>
    <scope>NUCLEOTIDE SEQUENCE</scope>
</reference>
<protein>
    <submittedName>
        <fullName evidence="2">Uncharacterized protein</fullName>
    </submittedName>
</protein>
<name>A0ABQ0L8K7_MYCCL</name>
<organism evidence="2 3">
    <name type="scientific">Mycena chlorophos</name>
    <name type="common">Agaric fungus</name>
    <name type="synonym">Agaricus chlorophos</name>
    <dbReference type="NCBI Taxonomy" id="658473"/>
    <lineage>
        <taxon>Eukaryota</taxon>
        <taxon>Fungi</taxon>
        <taxon>Dikarya</taxon>
        <taxon>Basidiomycota</taxon>
        <taxon>Agaricomycotina</taxon>
        <taxon>Agaricomycetes</taxon>
        <taxon>Agaricomycetidae</taxon>
        <taxon>Agaricales</taxon>
        <taxon>Marasmiineae</taxon>
        <taxon>Mycenaceae</taxon>
        <taxon>Mycena</taxon>
    </lineage>
</organism>
<feature type="region of interest" description="Disordered" evidence="1">
    <location>
        <begin position="27"/>
        <end position="47"/>
    </location>
</feature>
<gene>
    <name evidence="2" type="ORF">MCHLO_04954</name>
</gene>
<dbReference type="EMBL" id="DF843618">
    <property type="protein sequence ID" value="GAT47494.1"/>
    <property type="molecule type" value="Genomic_DNA"/>
</dbReference>
<sequence length="96" mass="10565">MDFTRSISNGDLNIELASASTAAIPRGVKRKRAAPKPAQQETAAQDAMDEDVITNLLSATRSSSPSPILANEFDDVFAFFRNNKIADILDRRWIGR</sequence>
<evidence type="ECO:0000313" key="3">
    <source>
        <dbReference type="Proteomes" id="UP000815677"/>
    </source>
</evidence>
<proteinExistence type="predicted"/>